<gene>
    <name evidence="2" type="ORF">IWW39_001341</name>
</gene>
<dbReference type="Proteomes" id="UP001151516">
    <property type="component" value="Unassembled WGS sequence"/>
</dbReference>
<evidence type="ECO:0000313" key="3">
    <source>
        <dbReference type="Proteomes" id="UP001151516"/>
    </source>
</evidence>
<proteinExistence type="predicted"/>
<feature type="region of interest" description="Disordered" evidence="1">
    <location>
        <begin position="590"/>
        <end position="613"/>
    </location>
</feature>
<dbReference type="InterPro" id="IPR014752">
    <property type="entry name" value="Arrestin-like_C"/>
</dbReference>
<evidence type="ECO:0000313" key="2">
    <source>
        <dbReference type="EMBL" id="KAJ2689635.1"/>
    </source>
</evidence>
<comment type="caution">
    <text evidence="2">The sequence shown here is derived from an EMBL/GenBank/DDBJ whole genome shotgun (WGS) entry which is preliminary data.</text>
</comment>
<evidence type="ECO:0000256" key="1">
    <source>
        <dbReference type="SAM" id="MobiDB-lite"/>
    </source>
</evidence>
<organism evidence="2 3">
    <name type="scientific">Coemansia spiralis</name>
    <dbReference type="NCBI Taxonomy" id="417178"/>
    <lineage>
        <taxon>Eukaryota</taxon>
        <taxon>Fungi</taxon>
        <taxon>Fungi incertae sedis</taxon>
        <taxon>Zoopagomycota</taxon>
        <taxon>Kickxellomycotina</taxon>
        <taxon>Kickxellomycetes</taxon>
        <taxon>Kickxellales</taxon>
        <taxon>Kickxellaceae</taxon>
        <taxon>Coemansia</taxon>
    </lineage>
</organism>
<dbReference type="Gene3D" id="2.60.40.640">
    <property type="match status" value="1"/>
</dbReference>
<dbReference type="EMBL" id="JANBTX010000022">
    <property type="protein sequence ID" value="KAJ2689635.1"/>
    <property type="molecule type" value="Genomic_DNA"/>
</dbReference>
<dbReference type="OrthoDB" id="2333384at2759"/>
<evidence type="ECO:0008006" key="4">
    <source>
        <dbReference type="Google" id="ProtNLM"/>
    </source>
</evidence>
<dbReference type="AlphaFoldDB" id="A0A9W8L688"/>
<keyword evidence="3" id="KW-1185">Reference proteome</keyword>
<protein>
    <recommendedName>
        <fullName evidence="4">Arrestin-like N-terminal domain-containing protein</fullName>
    </recommendedName>
</protein>
<name>A0A9W8L688_9FUNG</name>
<feature type="region of interest" description="Disordered" evidence="1">
    <location>
        <begin position="770"/>
        <end position="797"/>
    </location>
</feature>
<sequence length="840" mass="90615">MSTPVFEVRFPAYTSGSPPRCTPKSTLAGVVYLHLQTPLQASCLSVNFIGTERISLAPPSANSGHWEGVAAAVAAATGGTHQMPTMHVAKQRSIKKVYFNQSAVLWGDSKLRTSDWLAEGIHMFHFSCEFPRVNYPQSKRTPEYEIKYLIQAKLLGTRDSLSGSPIISAAVQPITFMPETIAPLLSTTLADSQYDDEAMARYRFCDNAFDVDDPEQWSFHLQVMGLQQAFSPGDTVDFQLRLTGGQRALRKAQFTVYEQTDCFYPMIPDPHEEQLDLGRRLWSTQRVLSNTADLLFERDSCAMAPDLCPEHMNSKRARSGTTYYAHLHTRLPRDVLALHETGYLRFTYFAELTLYSNSAWGGQIKRAIVRIPIPVATRVLPDNSLLMSAKPTPASIVGSPSLSSRGSMLVPSLSDNLAGRGNSSCISPSTACHYYSDYVPGCGSVRQVYNPECVDTEDADSELLNTKRGRGIADLGNRLQQLIPRKVSSNMYSPSRSARGIESSALSTPRQSFRAVSHGGYIESPSSWSVVDLVPPMPKSFYQHQPDTSQAGPHSQISLFGPSTRATSLSANDEAVNCSGLSIVGASPLRTARHSSSRHASTQPTGPSAATAKGHGGGFSLTFLLGLRGFYHAEANSLALDDFISGLPCETSNCVIPSAIANHSSSGSCESTHLGKPPSFSVAGAKQWNTSGSIRSSMISVSGVLSASERTRPKLGHVMTSYRNPNTNQVSTWSAFGANPPQQQGYHSVALQQQKPGRQPVHLRGGSVGGIRHTGGARCPPSARHSQLSATSVSSNDTACVPNGQLSLTKELPQTIPVIFGSAISELPSSVDASPNIVDC</sequence>
<feature type="compositionally biased region" description="Polar residues" evidence="1">
    <location>
        <begin position="784"/>
        <end position="797"/>
    </location>
</feature>
<reference evidence="2" key="1">
    <citation type="submission" date="2022-07" db="EMBL/GenBank/DDBJ databases">
        <title>Phylogenomic reconstructions and comparative analyses of Kickxellomycotina fungi.</title>
        <authorList>
            <person name="Reynolds N.K."/>
            <person name="Stajich J.E."/>
            <person name="Barry K."/>
            <person name="Grigoriev I.V."/>
            <person name="Crous P."/>
            <person name="Smith M.E."/>
        </authorList>
    </citation>
    <scope>NUCLEOTIDE SEQUENCE</scope>
    <source>
        <strain evidence="2">CBS 109367</strain>
    </source>
</reference>
<accession>A0A9W8L688</accession>